<dbReference type="GO" id="GO:0042121">
    <property type="term" value="P:alginic acid biosynthetic process"/>
    <property type="evidence" value="ECO:0007669"/>
    <property type="project" value="InterPro"/>
</dbReference>
<dbReference type="AlphaFoldDB" id="A0A940DLW8"/>
<evidence type="ECO:0000256" key="8">
    <source>
        <dbReference type="ARBA" id="ARBA00023315"/>
    </source>
</evidence>
<organism evidence="10 11">
    <name type="scientific">Candidatus Aphodosoma intestinipullorum</name>
    <dbReference type="NCBI Taxonomy" id="2840674"/>
    <lineage>
        <taxon>Bacteria</taxon>
        <taxon>Pseudomonadati</taxon>
        <taxon>Bacteroidota</taxon>
        <taxon>Bacteroidia</taxon>
        <taxon>Bacteroidales</taxon>
        <taxon>Candidatus Aphodosoma</taxon>
    </lineage>
</organism>
<dbReference type="Pfam" id="PF03062">
    <property type="entry name" value="MBOAT"/>
    <property type="match status" value="1"/>
</dbReference>
<evidence type="ECO:0000256" key="6">
    <source>
        <dbReference type="ARBA" id="ARBA00022989"/>
    </source>
</evidence>
<dbReference type="PIRSF" id="PIRSF016636">
    <property type="entry name" value="AlgI_DltB"/>
    <property type="match status" value="1"/>
</dbReference>
<keyword evidence="7 9" id="KW-0472">Membrane</keyword>
<keyword evidence="5 9" id="KW-0812">Transmembrane</keyword>
<evidence type="ECO:0000256" key="5">
    <source>
        <dbReference type="ARBA" id="ARBA00022692"/>
    </source>
</evidence>
<dbReference type="GO" id="GO:0016746">
    <property type="term" value="F:acyltransferase activity"/>
    <property type="evidence" value="ECO:0007669"/>
    <property type="project" value="UniProtKB-KW"/>
</dbReference>
<comment type="subcellular location">
    <subcellularLocation>
        <location evidence="1">Cell membrane</location>
        <topology evidence="1">Multi-pass membrane protein</topology>
    </subcellularLocation>
</comment>
<evidence type="ECO:0000313" key="10">
    <source>
        <dbReference type="EMBL" id="MBO8439809.1"/>
    </source>
</evidence>
<dbReference type="Proteomes" id="UP000712007">
    <property type="component" value="Unassembled WGS sequence"/>
</dbReference>
<feature type="transmembrane region" description="Helical" evidence="9">
    <location>
        <begin position="412"/>
        <end position="429"/>
    </location>
</feature>
<evidence type="ECO:0000313" key="11">
    <source>
        <dbReference type="Proteomes" id="UP000712007"/>
    </source>
</evidence>
<accession>A0A940DLW8</accession>
<protein>
    <submittedName>
        <fullName evidence="10">MBOAT family protein</fullName>
    </submittedName>
</protein>
<feature type="transmembrane region" description="Helical" evidence="9">
    <location>
        <begin position="582"/>
        <end position="605"/>
    </location>
</feature>
<keyword evidence="8" id="KW-0012">Acyltransferase</keyword>
<dbReference type="PANTHER" id="PTHR13285">
    <property type="entry name" value="ACYLTRANSFERASE"/>
    <property type="match status" value="1"/>
</dbReference>
<comment type="similarity">
    <text evidence="2">Belongs to the membrane-bound acyltransferase family.</text>
</comment>
<evidence type="ECO:0000256" key="1">
    <source>
        <dbReference type="ARBA" id="ARBA00004651"/>
    </source>
</evidence>
<keyword evidence="3" id="KW-1003">Cell membrane</keyword>
<feature type="transmembrane region" description="Helical" evidence="9">
    <location>
        <begin position="224"/>
        <end position="246"/>
    </location>
</feature>
<feature type="transmembrane region" description="Helical" evidence="9">
    <location>
        <begin position="97"/>
        <end position="117"/>
    </location>
</feature>
<dbReference type="GO" id="GO:0005886">
    <property type="term" value="C:plasma membrane"/>
    <property type="evidence" value="ECO:0007669"/>
    <property type="project" value="UniProtKB-SubCell"/>
</dbReference>
<feature type="transmembrane region" description="Helical" evidence="9">
    <location>
        <begin position="436"/>
        <end position="452"/>
    </location>
</feature>
<sequence>MESILPFLTKTFAFDDSSPLLFTQFYFWAFFAIVYLVFSAIHSRRLLRNTFLFFVSLFFYYKTSGLFVLILLFSTVSDFFIAKLIHRSRHEWGRKAWMILSVVVNLSVLSYFKYAYFFTDLVNNLFGASFEIYDVFAAAGNAITGTNRFNVDQIILPVGISFYTFQTISYSVDVYRRRIEPVKNILDFGFYVSFFPQLVAGPIVRASEFVPQLYKPFFLGRRQFGIAVFWILNGLAKKIILSDYLAVNFIDRVFENPMLFSGFENLMALLTYSLQVYADFSGYTDIAIGVAMLMGFYLPQNFNSPYKAQNAANFWKRWHISLSKWLQDYLYIPLGGNRNASFGTFFWITLIAIIGVILSGSWWAAAIVAGITIFIAVWAMLMPAKRLKIITYLNTMVTMLLGGLWHGASWNFMIWGGLNGIGIVVYKMWKGWSPTVRFVMTAAVTALLYAAVRLMPAPVWNVLFVWFAITLTGTLIRWIYGLTRCKYPFEKIGMVWGIFQTFMFVSFTRLFFRSGSNLDPAIANETAWNTAKNMVHQMGSAWNLGVIPDICWEYRRIFTVFLLGMIIHWLPERWKRWYRVNFALLPIPVIALSVVVAVFVIYQFITADLQAFIYFQF</sequence>
<dbReference type="EMBL" id="JADIMV010000069">
    <property type="protein sequence ID" value="MBO8439809.1"/>
    <property type="molecule type" value="Genomic_DNA"/>
</dbReference>
<dbReference type="InterPro" id="IPR024194">
    <property type="entry name" value="Ac/AlaTfrase_AlgI/DltB"/>
</dbReference>
<feature type="transmembrane region" description="Helical" evidence="9">
    <location>
        <begin position="492"/>
        <end position="512"/>
    </location>
</feature>
<evidence type="ECO:0000256" key="3">
    <source>
        <dbReference type="ARBA" id="ARBA00022475"/>
    </source>
</evidence>
<evidence type="ECO:0000256" key="7">
    <source>
        <dbReference type="ARBA" id="ARBA00023136"/>
    </source>
</evidence>
<feature type="transmembrane region" description="Helical" evidence="9">
    <location>
        <begin position="363"/>
        <end position="382"/>
    </location>
</feature>
<comment type="caution">
    <text evidence="10">The sequence shown here is derived from an EMBL/GenBank/DDBJ whole genome shotgun (WGS) entry which is preliminary data.</text>
</comment>
<dbReference type="InterPro" id="IPR004299">
    <property type="entry name" value="MBOAT_fam"/>
</dbReference>
<evidence type="ECO:0000256" key="9">
    <source>
        <dbReference type="SAM" id="Phobius"/>
    </source>
</evidence>
<dbReference type="PANTHER" id="PTHR13285:SF23">
    <property type="entry name" value="TEICHOIC ACID D-ALANYLTRANSFERASE"/>
    <property type="match status" value="1"/>
</dbReference>
<proteinExistence type="inferred from homology"/>
<feature type="transmembrane region" description="Helical" evidence="9">
    <location>
        <begin position="340"/>
        <end position="357"/>
    </location>
</feature>
<gene>
    <name evidence="10" type="ORF">IAC51_04075</name>
</gene>
<dbReference type="PIRSF" id="PIRSF500217">
    <property type="entry name" value="AlgI"/>
    <property type="match status" value="1"/>
</dbReference>
<evidence type="ECO:0000256" key="2">
    <source>
        <dbReference type="ARBA" id="ARBA00010323"/>
    </source>
</evidence>
<reference evidence="10" key="1">
    <citation type="submission" date="2020-10" db="EMBL/GenBank/DDBJ databases">
        <authorList>
            <person name="Gilroy R."/>
        </authorList>
    </citation>
    <scope>NUCLEOTIDE SEQUENCE</scope>
    <source>
        <strain evidence="10">3924</strain>
    </source>
</reference>
<feature type="transmembrane region" description="Helical" evidence="9">
    <location>
        <begin position="458"/>
        <end position="480"/>
    </location>
</feature>
<dbReference type="InterPro" id="IPR051085">
    <property type="entry name" value="MB_O-acyltransferase"/>
</dbReference>
<evidence type="ECO:0000256" key="4">
    <source>
        <dbReference type="ARBA" id="ARBA00022679"/>
    </source>
</evidence>
<reference evidence="10" key="2">
    <citation type="journal article" date="2021" name="PeerJ">
        <title>Extensive microbial diversity within the chicken gut microbiome revealed by metagenomics and culture.</title>
        <authorList>
            <person name="Gilroy R."/>
            <person name="Ravi A."/>
            <person name="Getino M."/>
            <person name="Pursley I."/>
            <person name="Horton D.L."/>
            <person name="Alikhan N.F."/>
            <person name="Baker D."/>
            <person name="Gharbi K."/>
            <person name="Hall N."/>
            <person name="Watson M."/>
            <person name="Adriaenssens E.M."/>
            <person name="Foster-Nyarko E."/>
            <person name="Jarju S."/>
            <person name="Secka A."/>
            <person name="Antonio M."/>
            <person name="Oren A."/>
            <person name="Chaudhuri R.R."/>
            <person name="La Ragione R."/>
            <person name="Hildebrand F."/>
            <person name="Pallen M.J."/>
        </authorList>
    </citation>
    <scope>NUCLEOTIDE SEQUENCE</scope>
    <source>
        <strain evidence="10">3924</strain>
    </source>
</reference>
<keyword evidence="6 9" id="KW-1133">Transmembrane helix</keyword>
<dbReference type="InterPro" id="IPR028362">
    <property type="entry name" value="AlgI"/>
</dbReference>
<feature type="transmembrane region" description="Helical" evidence="9">
    <location>
        <begin position="280"/>
        <end position="298"/>
    </location>
</feature>
<keyword evidence="4" id="KW-0808">Transferase</keyword>
<feature type="transmembrane region" description="Helical" evidence="9">
    <location>
        <begin position="20"/>
        <end position="38"/>
    </location>
</feature>
<name>A0A940DLW8_9BACT</name>